<dbReference type="Pfam" id="PF13573">
    <property type="entry name" value="SprB"/>
    <property type="match status" value="5"/>
</dbReference>
<keyword evidence="2" id="KW-1185">Reference proteome</keyword>
<reference evidence="1 2" key="1">
    <citation type="submission" date="2016-10" db="EMBL/GenBank/DDBJ databases">
        <authorList>
            <person name="de Groot N.N."/>
        </authorList>
    </citation>
    <scope>NUCLEOTIDE SEQUENCE [LARGE SCALE GENOMIC DNA]</scope>
    <source>
        <strain evidence="1 2">DSM 18180</strain>
    </source>
</reference>
<dbReference type="OrthoDB" id="607469at2"/>
<dbReference type="InterPro" id="IPR026341">
    <property type="entry name" value="T9SS_type_B"/>
</dbReference>
<name>A0A1K2IRA4_9FLAO</name>
<evidence type="ECO:0000313" key="2">
    <source>
        <dbReference type="Proteomes" id="UP000182544"/>
    </source>
</evidence>
<proteinExistence type="predicted"/>
<accession>A0A1K2IRA4</accession>
<dbReference type="NCBIfam" id="TIGR04131">
    <property type="entry name" value="Bac_Flav_CTERM"/>
    <property type="match status" value="1"/>
</dbReference>
<dbReference type="STRING" id="369401.SAMN05428642_10617"/>
<sequence>MDTNGCTTQIDVVIDTDPLPTVTVPALASNQCNLTGNPYTFTVTSTTGIAPYTYSIGSGFQSSSTFTVSTPGSYFVTVRDANGCEAISATSVTVYPTLDLSPSITVLPSCSDDDGEITMTGSGGSGNYTYSISPTAGSITIIGNVISGVPAGTYTVTITDTTTLCTRDINVTVDAPTLVTFTTIPTDVSCNGGNDGNIIVNLPASNDNPIYTYSLDGGVTTQTSNVFSDLIAGTYNITVTSGRNCILTQVETVNEPDAITVPAPVVEEYACTANTNTTNYATITVNGVIGGSLNYTIYEFIKGGTIVQANANNVYTEADLSGGTYTINVYDDNGCLGTTTATIQPFIGLDTLDVTVDNAITCTNDEDITVSVTSIGGTPTNLEYTVEDVDGALVGSIYSQINTTGIFTSLPIANYLITVVNLDTDCSLQTTHYVNEPNTFDLTIDNVVDVTCFSDSDGGIDITFIDRVPTPTDESGAFSYNILDALGNPVTSGTVANAGPTTISGLVAGTYTITANLTNTPFCTISKNFTITAPTAALAITQTHTEITCVSGNNDGSISASATGGWPGDYEYQLELTGGTVVSAYSLIYDFTGLTAGDYTVSVRDSQGCIATTNVVLVIPTPIDAQAIATPALVSCFGDTNANITVSNVTGGQGFNYTYTLNMVSPTLTSSGPQTSNVFNGLGAGTYNVTVRDGYNCEFITADIVITQPTEIQSTLVKTSSQTCLIESTLTLGATGGTGPYEYSDTMAFTTVLGTFTSDTTFPVTPGTYQYYVRDLNSCGPTASNEITIDPLPTLIVNIDTTNAQINCTGDTSGVIVAEAIGGLGNYTYILQDASGTNITPVPTQNSPGVFTELIAGIYQVRVTSGVDCEEVSAQVEITEPEFALQVSFSVTDVACSGGNDGIMEIVATGGTGIIKYAISPQLNQFFDTSIFEDLVAGDYQAIVQDELGCYVLIDFTVAEPTPIMLIIVPNSIIPEACEGELDGEFSVDISGGSMPYSLSLDSINGTYNTGGLTQTQFDFTGLAGGDHTVYVVDNQGCESEWNITFPESVRINAELDIDYCTDNSDASTNMLTITVDDTLVSLTDLDYSIDGGAYQLDNRFMDIVPGNHFVTVRHTNTCEVSFTFEIEQYDPLELTLADGNINEIVASATGGSGIYEYEVQHEFDSSSDSYDNTNTFLIYKSGNYTVTVTDSNGCTTVASRFFEYIDVCITNYFTPNNDGNQDEWGPGCTSQYQNLTVNVFDRYGRKVSTLRVGQKWDGKYKGIELPSGDYWYIVKLNDERDDREFVGHFTLYR</sequence>
<dbReference type="Pfam" id="PF13585">
    <property type="entry name" value="CHU_C"/>
    <property type="match status" value="1"/>
</dbReference>
<gene>
    <name evidence="1" type="ORF">SAMN05428642_10617</name>
</gene>
<dbReference type="Proteomes" id="UP000182544">
    <property type="component" value="Unassembled WGS sequence"/>
</dbReference>
<dbReference type="RefSeq" id="WP_072403660.1">
    <property type="nucleotide sequence ID" value="NZ_FPKV01000006.1"/>
</dbReference>
<dbReference type="InterPro" id="IPR025667">
    <property type="entry name" value="SprB_repeat"/>
</dbReference>
<protein>
    <submittedName>
        <fullName evidence="1">Gliding motility-associated C-terminal domain-containing protein</fullName>
    </submittedName>
</protein>
<dbReference type="EMBL" id="FPKV01000006">
    <property type="protein sequence ID" value="SFZ94988.1"/>
    <property type="molecule type" value="Genomic_DNA"/>
</dbReference>
<organism evidence="1 2">
    <name type="scientific">Flaviramulus basaltis</name>
    <dbReference type="NCBI Taxonomy" id="369401"/>
    <lineage>
        <taxon>Bacteria</taxon>
        <taxon>Pseudomonadati</taxon>
        <taxon>Bacteroidota</taxon>
        <taxon>Flavobacteriia</taxon>
        <taxon>Flavobacteriales</taxon>
        <taxon>Flavobacteriaceae</taxon>
        <taxon>Flaviramulus</taxon>
    </lineage>
</organism>
<evidence type="ECO:0000313" key="1">
    <source>
        <dbReference type="EMBL" id="SFZ94988.1"/>
    </source>
</evidence>